<evidence type="ECO:0000313" key="3">
    <source>
        <dbReference type="Proteomes" id="UP001054837"/>
    </source>
</evidence>
<dbReference type="EMBL" id="BPLQ01008773">
    <property type="protein sequence ID" value="GIY39251.1"/>
    <property type="molecule type" value="Genomic_DNA"/>
</dbReference>
<dbReference type="InterPro" id="IPR027973">
    <property type="entry name" value="FSAF1-like"/>
</dbReference>
<dbReference type="PANTHER" id="PTHR28366">
    <property type="entry name" value="CHROMOSOME 1 OPEN READING FRAME 131"/>
    <property type="match status" value="1"/>
</dbReference>
<dbReference type="AlphaFoldDB" id="A0AAV4T1W9"/>
<sequence>MSASSGSVEVIKFNERFCGKKVGPKVDKRSVQNESSETKEDNISNVKEFNIKRARYEVMRFGLSGFDKERQKKDKIAIAIRLGAKPPKREYVNYKALIEEKKKEKSEQKNKQNHNQYVLKQLKSRKKMLPKKKKTKAPSIL</sequence>
<keyword evidence="3" id="KW-1185">Reference proteome</keyword>
<feature type="compositionally biased region" description="Basic residues" evidence="1">
    <location>
        <begin position="122"/>
        <end position="141"/>
    </location>
</feature>
<evidence type="ECO:0000313" key="2">
    <source>
        <dbReference type="EMBL" id="GIY39251.1"/>
    </source>
</evidence>
<accession>A0AAV4T1W9</accession>
<dbReference type="InterPro" id="IPR052852">
    <property type="entry name" value="SSU_Processome_Comp"/>
</dbReference>
<reference evidence="2 3" key="1">
    <citation type="submission" date="2021-06" db="EMBL/GenBank/DDBJ databases">
        <title>Caerostris darwini draft genome.</title>
        <authorList>
            <person name="Kono N."/>
            <person name="Arakawa K."/>
        </authorList>
    </citation>
    <scope>NUCLEOTIDE SEQUENCE [LARGE SCALE GENOMIC DNA]</scope>
</reference>
<name>A0AAV4T1W9_9ARAC</name>
<dbReference type="Proteomes" id="UP001054837">
    <property type="component" value="Unassembled WGS sequence"/>
</dbReference>
<dbReference type="PANTHER" id="PTHR28366:SF1">
    <property type="entry name" value="CHROMOSOME 1 OPEN READING FRAME 131"/>
    <property type="match status" value="1"/>
</dbReference>
<organism evidence="2 3">
    <name type="scientific">Caerostris darwini</name>
    <dbReference type="NCBI Taxonomy" id="1538125"/>
    <lineage>
        <taxon>Eukaryota</taxon>
        <taxon>Metazoa</taxon>
        <taxon>Ecdysozoa</taxon>
        <taxon>Arthropoda</taxon>
        <taxon>Chelicerata</taxon>
        <taxon>Arachnida</taxon>
        <taxon>Araneae</taxon>
        <taxon>Araneomorphae</taxon>
        <taxon>Entelegynae</taxon>
        <taxon>Araneoidea</taxon>
        <taxon>Araneidae</taxon>
        <taxon>Caerostris</taxon>
    </lineage>
</organism>
<feature type="region of interest" description="Disordered" evidence="1">
    <location>
        <begin position="102"/>
        <end position="141"/>
    </location>
</feature>
<protein>
    <submittedName>
        <fullName evidence="2">Uncharacterized protein</fullName>
    </submittedName>
</protein>
<evidence type="ECO:0000256" key="1">
    <source>
        <dbReference type="SAM" id="MobiDB-lite"/>
    </source>
</evidence>
<gene>
    <name evidence="2" type="primary">AVEN_131468_1</name>
    <name evidence="2" type="ORF">CDAR_209741</name>
</gene>
<proteinExistence type="predicted"/>
<comment type="caution">
    <text evidence="2">The sequence shown here is derived from an EMBL/GenBank/DDBJ whole genome shotgun (WGS) entry which is preliminary data.</text>
</comment>
<dbReference type="Pfam" id="PF15375">
    <property type="entry name" value="FSAF1"/>
    <property type="match status" value="1"/>
</dbReference>